<sequence length="63" mass="6995">WLGVHFNSRLSFRKYIEVITKKALKTANFLKSLNKTQKGSPPNAVALTAKAYVTPVALYSIEA</sequence>
<gene>
    <name evidence="1" type="ORF">TRIVIDRAFT_53283</name>
</gene>
<proteinExistence type="predicted"/>
<dbReference type="HOGENOM" id="CLU_2892019_0_0_1"/>
<dbReference type="AlphaFoldDB" id="G9MUS7"/>
<dbReference type="GeneID" id="25795299"/>
<protein>
    <submittedName>
        <fullName evidence="1">Uncharacterized protein</fullName>
    </submittedName>
</protein>
<reference evidence="1 2" key="1">
    <citation type="journal article" date="2011" name="Genome Biol.">
        <title>Comparative genome sequence analysis underscores mycoparasitism as the ancestral life style of Trichoderma.</title>
        <authorList>
            <person name="Kubicek C.P."/>
            <person name="Herrera-Estrella A."/>
            <person name="Seidl-Seiboth V."/>
            <person name="Martinez D.A."/>
            <person name="Druzhinina I.S."/>
            <person name="Thon M."/>
            <person name="Zeilinger S."/>
            <person name="Casas-Flores S."/>
            <person name="Horwitz B.A."/>
            <person name="Mukherjee P.K."/>
            <person name="Mukherjee M."/>
            <person name="Kredics L."/>
            <person name="Alcaraz L.D."/>
            <person name="Aerts A."/>
            <person name="Antal Z."/>
            <person name="Atanasova L."/>
            <person name="Cervantes-Badillo M.G."/>
            <person name="Challacombe J."/>
            <person name="Chertkov O."/>
            <person name="McCluskey K."/>
            <person name="Coulpier F."/>
            <person name="Deshpande N."/>
            <person name="von Doehren H."/>
            <person name="Ebbole D.J."/>
            <person name="Esquivel-Naranjo E.U."/>
            <person name="Fekete E."/>
            <person name="Flipphi M."/>
            <person name="Glaser F."/>
            <person name="Gomez-Rodriguez E.Y."/>
            <person name="Gruber S."/>
            <person name="Han C."/>
            <person name="Henrissat B."/>
            <person name="Hermosa R."/>
            <person name="Hernandez-Onate M."/>
            <person name="Karaffa L."/>
            <person name="Kosti I."/>
            <person name="Le Crom S."/>
            <person name="Lindquist E."/>
            <person name="Lucas S."/>
            <person name="Luebeck M."/>
            <person name="Luebeck P.S."/>
            <person name="Margeot A."/>
            <person name="Metz B."/>
            <person name="Misra M."/>
            <person name="Nevalainen H."/>
            <person name="Omann M."/>
            <person name="Packer N."/>
            <person name="Perrone G."/>
            <person name="Uresti-Rivera E.E."/>
            <person name="Salamov A."/>
            <person name="Schmoll M."/>
            <person name="Seiboth B."/>
            <person name="Shapiro H."/>
            <person name="Sukno S."/>
            <person name="Tamayo-Ramos J.A."/>
            <person name="Tisch D."/>
            <person name="Wiest A."/>
            <person name="Wilkinson H.H."/>
            <person name="Zhang M."/>
            <person name="Coutinho P.M."/>
            <person name="Kenerley C.M."/>
            <person name="Monte E."/>
            <person name="Baker S.E."/>
            <person name="Grigoriev I.V."/>
        </authorList>
    </citation>
    <scope>NUCLEOTIDE SEQUENCE [LARGE SCALE GENOMIC DNA]</scope>
    <source>
        <strain evidence="2">Gv29-8 / FGSC 10586</strain>
    </source>
</reference>
<dbReference type="Proteomes" id="UP000007115">
    <property type="component" value="Unassembled WGS sequence"/>
</dbReference>
<comment type="caution">
    <text evidence="1">The sequence shown here is derived from an EMBL/GenBank/DDBJ whole genome shotgun (WGS) entry which is preliminary data.</text>
</comment>
<accession>G9MUS7</accession>
<dbReference type="EMBL" id="ABDF02000062">
    <property type="protein sequence ID" value="EHK21787.1"/>
    <property type="molecule type" value="Genomic_DNA"/>
</dbReference>
<evidence type="ECO:0000313" key="2">
    <source>
        <dbReference type="Proteomes" id="UP000007115"/>
    </source>
</evidence>
<feature type="non-terminal residue" evidence="1">
    <location>
        <position position="1"/>
    </location>
</feature>
<evidence type="ECO:0000313" key="1">
    <source>
        <dbReference type="EMBL" id="EHK21787.1"/>
    </source>
</evidence>
<dbReference type="OrthoDB" id="5077812at2759"/>
<keyword evidence="2" id="KW-1185">Reference proteome</keyword>
<dbReference type="VEuPathDB" id="FungiDB:TRIVIDRAFT_53283"/>
<name>G9MUS7_HYPVG</name>
<dbReference type="RefSeq" id="XP_013955981.1">
    <property type="nucleotide sequence ID" value="XM_014100506.1"/>
</dbReference>
<dbReference type="InParanoid" id="G9MUS7"/>
<organism evidence="1 2">
    <name type="scientific">Hypocrea virens (strain Gv29-8 / FGSC 10586)</name>
    <name type="common">Gliocladium virens</name>
    <name type="synonym">Trichoderma virens</name>
    <dbReference type="NCBI Taxonomy" id="413071"/>
    <lineage>
        <taxon>Eukaryota</taxon>
        <taxon>Fungi</taxon>
        <taxon>Dikarya</taxon>
        <taxon>Ascomycota</taxon>
        <taxon>Pezizomycotina</taxon>
        <taxon>Sordariomycetes</taxon>
        <taxon>Hypocreomycetidae</taxon>
        <taxon>Hypocreales</taxon>
        <taxon>Hypocreaceae</taxon>
        <taxon>Trichoderma</taxon>
    </lineage>
</organism>